<dbReference type="Gene3D" id="3.40.50.300">
    <property type="entry name" value="P-loop containing nucleotide triphosphate hydrolases"/>
    <property type="match status" value="1"/>
</dbReference>
<protein>
    <recommendedName>
        <fullName evidence="6">G domain-containing protein</fullName>
    </recommendedName>
</protein>
<feature type="region of interest" description="Disordered" evidence="1">
    <location>
        <begin position="680"/>
        <end position="718"/>
    </location>
</feature>
<gene>
    <name evidence="4" type="ORF">SAPIO_CDS0627</name>
</gene>
<dbReference type="VEuPathDB" id="FungiDB:SAPIO_CDS0627"/>
<dbReference type="PANTHER" id="PTHR36681">
    <property type="entry name" value="NUCLEAR GTPASE, GERMINAL CENTER-ASSOCIATED, TANDEM DUPLICATE 3"/>
    <property type="match status" value="1"/>
</dbReference>
<feature type="compositionally biased region" description="Polar residues" evidence="1">
    <location>
        <begin position="578"/>
        <end position="592"/>
    </location>
</feature>
<accession>A0A084GG65</accession>
<dbReference type="EMBL" id="JOWA01000033">
    <property type="protein sequence ID" value="KEZ46327.1"/>
    <property type="molecule type" value="Genomic_DNA"/>
</dbReference>
<evidence type="ECO:0000313" key="4">
    <source>
        <dbReference type="EMBL" id="KEZ46327.1"/>
    </source>
</evidence>
<feature type="domain" description="Dynamin N-terminal" evidence="2">
    <location>
        <begin position="777"/>
        <end position="978"/>
    </location>
</feature>
<dbReference type="Proteomes" id="UP000028545">
    <property type="component" value="Unassembled WGS sequence"/>
</dbReference>
<sequence length="1319" mass="146560">MAASYLSDPNYNYDFVVATTQASINANMMRFLDSIEQPLVEACYVMGKNNTYERVEMSSFLEMTGGVDPFVIPGQTNVDDPRIQALLKIRFVAGFKARPGLPPCDLASLPDIVTLGEDISSVTFRTMCSEFVLVAIQGGLYTPPTWTRTSQDPKKPWIFRSQVNLSLSVMEEPDIKNLPIDVQEKIAEIRNLSGSAFHIQQLLFDLASANLWDMPHIEGFDESSAAHVLLQTYFLTAYVNEMKKDGDLVLGCSAVVTEPSVSTLTLTGFNFNVNPYMGANGLPIPQQGKDESNCASLNYLCAANHNPLPPRRRFPWNWVNVSEMNQQDGVISINRNSLANHLKVKIGPLVPEFCVRPWVNCDVSHKSGVVSFDSEFYKNQLPTSTTLPGSGATILTFAYSSKDQDQAGVNGCLGKIEATSTYNLTVVVSGTCVTVTQDQVLHVYLKKLATSKSGNVVKRTVVDIYSIGVDPNGALVLALADSKSADDPDKIATDKFQDFWTHFNSIAQKFTNNAIQSFKELTDIPLSTLQNYVFPAGKTFVFRDARFSDHQDLIANIGYADPKAPRIRSTSSTTASSHRQYTPASGSTSSRGIDTPSADTVGPDDPIPSIEEGDNAPEPTPTPSPPSVVFTPPTVTSADDAVENSSTGESMANQMRNLRLSSPRSSAGVAQLGVALDQVVLSEPQRPESRSRRRRSRSATVNGDEPRHQVRDEEMPPDRFHEPAFQRGFADARSLVGQLATVLSQSSSHRDPGSTAKKLYDAATKLAAFEPPSTRTIGFVGDSGVGKSSLLNSLLDFENFARTSNSGAACTCVATEFHYHGTSDFKITVDWFSEDEVRDQLEDLVDSYQHFHLHEDELDSGDEIPAENAAKLAMDVFKVLFTGRLINPEYLLGRSQERIIDRMMSEIQTQGYLNAIEEATFNSSAQCSNALLGLTSESSSTDRTIRWPLIRKIKVYSNAIILSKGLVLVDLPGLPEYERCTREMDEFGRDELHDPETLQEYLELGREKDEYARRKREQEYQLIRFLINNRNEEVTGKLETQYRAQVPRATLRIFCVSNTIYWENRAKPRAEALPYLTLSGIIALRRHCISIVGQSQRRLAARYVNDEIPAFLGDVGLWLESGAGTIRAERKRAIRQALDALDSRLTRALLEPTGLEELGGLAWFGVDSRYRLLRAETEDAYDDFESKLTTFQTDAFSGIRTSIFGELLEDSYRACQATYGTGSDRKRKNIIEGKMGDRRLFQQWETNFRSKFKELVETLEQEITLIAASHLDVIDGTLDILRDENAESEADRDPALREQLSQEVAAARGDLRRIQQVVN</sequence>
<feature type="compositionally biased region" description="Low complexity" evidence="1">
    <location>
        <begin position="627"/>
        <end position="637"/>
    </location>
</feature>
<dbReference type="SUPFAM" id="SSF52540">
    <property type="entry name" value="P-loop containing nucleoside triphosphate hydrolases"/>
    <property type="match status" value="1"/>
</dbReference>
<dbReference type="OrthoDB" id="3598281at2759"/>
<name>A0A084GG65_PSEDA</name>
<keyword evidence="5" id="KW-1185">Reference proteome</keyword>
<feature type="compositionally biased region" description="Basic and acidic residues" evidence="1">
    <location>
        <begin position="704"/>
        <end position="718"/>
    </location>
</feature>
<dbReference type="HOGENOM" id="CLU_260033_0_0_1"/>
<dbReference type="PANTHER" id="PTHR36681:SF3">
    <property type="entry name" value="NUCLEAR GTPASE, GERMINAL CENTER-ASSOCIATED, TANDEM DUPLICATE 3"/>
    <property type="match status" value="1"/>
</dbReference>
<feature type="domain" description="DUF7605" evidence="3">
    <location>
        <begin position="1165"/>
        <end position="1241"/>
    </location>
</feature>
<evidence type="ECO:0000256" key="1">
    <source>
        <dbReference type="SAM" id="MobiDB-lite"/>
    </source>
</evidence>
<dbReference type="InterPro" id="IPR045063">
    <property type="entry name" value="Dynamin_N"/>
</dbReference>
<feature type="region of interest" description="Disordered" evidence="1">
    <location>
        <begin position="563"/>
        <end position="651"/>
    </location>
</feature>
<dbReference type="RefSeq" id="XP_016646126.1">
    <property type="nucleotide sequence ID" value="XM_016783360.1"/>
</dbReference>
<evidence type="ECO:0000259" key="3">
    <source>
        <dbReference type="Pfam" id="PF24564"/>
    </source>
</evidence>
<organism evidence="4 5">
    <name type="scientific">Pseudallescheria apiosperma</name>
    <name type="common">Scedosporium apiospermum</name>
    <dbReference type="NCBI Taxonomy" id="563466"/>
    <lineage>
        <taxon>Eukaryota</taxon>
        <taxon>Fungi</taxon>
        <taxon>Dikarya</taxon>
        <taxon>Ascomycota</taxon>
        <taxon>Pezizomycotina</taxon>
        <taxon>Sordariomycetes</taxon>
        <taxon>Hypocreomycetidae</taxon>
        <taxon>Microascales</taxon>
        <taxon>Microascaceae</taxon>
        <taxon>Scedosporium</taxon>
    </lineage>
</organism>
<dbReference type="GeneID" id="27718779"/>
<reference evidence="4 5" key="1">
    <citation type="journal article" date="2014" name="Genome Announc.">
        <title>Draft genome sequence of the pathogenic fungus Scedosporium apiospermum.</title>
        <authorList>
            <person name="Vandeputte P."/>
            <person name="Ghamrawi S."/>
            <person name="Rechenmann M."/>
            <person name="Iltis A."/>
            <person name="Giraud S."/>
            <person name="Fleury M."/>
            <person name="Thornton C."/>
            <person name="Delhaes L."/>
            <person name="Meyer W."/>
            <person name="Papon N."/>
            <person name="Bouchara J.P."/>
        </authorList>
    </citation>
    <scope>NUCLEOTIDE SEQUENCE [LARGE SCALE GENOMIC DNA]</scope>
    <source>
        <strain evidence="4 5">IHEM 14462</strain>
    </source>
</reference>
<evidence type="ECO:0008006" key="6">
    <source>
        <dbReference type="Google" id="ProtNLM"/>
    </source>
</evidence>
<dbReference type="InterPro" id="IPR056024">
    <property type="entry name" value="DUF7605"/>
</dbReference>
<dbReference type="KEGG" id="sapo:SAPIO_CDS0627"/>
<comment type="caution">
    <text evidence="4">The sequence shown here is derived from an EMBL/GenBank/DDBJ whole genome shotgun (WGS) entry which is preliminary data.</text>
</comment>
<dbReference type="Pfam" id="PF00350">
    <property type="entry name" value="Dynamin_N"/>
    <property type="match status" value="1"/>
</dbReference>
<evidence type="ECO:0000259" key="2">
    <source>
        <dbReference type="Pfam" id="PF00350"/>
    </source>
</evidence>
<proteinExistence type="predicted"/>
<dbReference type="InterPro" id="IPR027417">
    <property type="entry name" value="P-loop_NTPase"/>
</dbReference>
<dbReference type="Pfam" id="PF24564">
    <property type="entry name" value="DUF7605"/>
    <property type="match status" value="1"/>
</dbReference>
<evidence type="ECO:0000313" key="5">
    <source>
        <dbReference type="Proteomes" id="UP000028545"/>
    </source>
</evidence>